<dbReference type="Proteomes" id="UP001499967">
    <property type="component" value="Unassembled WGS sequence"/>
</dbReference>
<accession>A0ABP3YMT6</accession>
<evidence type="ECO:0000313" key="2">
    <source>
        <dbReference type="Proteomes" id="UP001499967"/>
    </source>
</evidence>
<protein>
    <submittedName>
        <fullName evidence="1">Uncharacterized protein</fullName>
    </submittedName>
</protein>
<dbReference type="RefSeq" id="WP_343945473.1">
    <property type="nucleotide sequence ID" value="NZ_BAAAHP010000209.1"/>
</dbReference>
<evidence type="ECO:0000313" key="1">
    <source>
        <dbReference type="EMBL" id="GAA0899585.1"/>
    </source>
</evidence>
<comment type="caution">
    <text evidence="1">The sequence shown here is derived from an EMBL/GenBank/DDBJ whole genome shotgun (WGS) entry which is preliminary data.</text>
</comment>
<dbReference type="EMBL" id="BAAAHP010000209">
    <property type="protein sequence ID" value="GAA0899585.1"/>
    <property type="molecule type" value="Genomic_DNA"/>
</dbReference>
<sequence>MSIQHSEKTLNLEQLQSRFAQVAEFMAPRIELSDGTLGYRLTATTTLTIKTGAAPFEPDSPEETIVFDVQDCEVKVPDPVLTTDGALRFDIEIFRIVSESVSTTLFGTEVPLTMKVGRGVDPMIRPTFGRFEIPYGSSFGAQHLVSTQRVNLEVETPIGTLRNREPAIMQANVNQIPPATAYVQQGLVPMYDATGNIVVTKTNASSAAELDPRYHTV</sequence>
<proteinExistence type="predicted"/>
<name>A0ABP3YMT6_9PSEU</name>
<keyword evidence="2" id="KW-1185">Reference proteome</keyword>
<reference evidence="2" key="1">
    <citation type="journal article" date="2019" name="Int. J. Syst. Evol. Microbiol.">
        <title>The Global Catalogue of Microorganisms (GCM) 10K type strain sequencing project: providing services to taxonomists for standard genome sequencing and annotation.</title>
        <authorList>
            <consortium name="The Broad Institute Genomics Platform"/>
            <consortium name="The Broad Institute Genome Sequencing Center for Infectious Disease"/>
            <person name="Wu L."/>
            <person name="Ma J."/>
        </authorList>
    </citation>
    <scope>NUCLEOTIDE SEQUENCE [LARGE SCALE GENOMIC DNA]</scope>
    <source>
        <strain evidence="2">JCM 11117</strain>
    </source>
</reference>
<organism evidence="1 2">
    <name type="scientific">Pseudonocardia zijingensis</name>
    <dbReference type="NCBI Taxonomy" id="153376"/>
    <lineage>
        <taxon>Bacteria</taxon>
        <taxon>Bacillati</taxon>
        <taxon>Actinomycetota</taxon>
        <taxon>Actinomycetes</taxon>
        <taxon>Pseudonocardiales</taxon>
        <taxon>Pseudonocardiaceae</taxon>
        <taxon>Pseudonocardia</taxon>
    </lineage>
</organism>
<gene>
    <name evidence="1" type="ORF">GCM10009559_64360</name>
</gene>